<name>A0A0B6TTK6_9CORY</name>
<dbReference type="PANTHER" id="PTHR45526">
    <property type="entry name" value="TRANSCRIPTIONAL REGULATORY PROTEIN DPIA"/>
    <property type="match status" value="1"/>
</dbReference>
<evidence type="ECO:0000256" key="1">
    <source>
        <dbReference type="ARBA" id="ARBA00004496"/>
    </source>
</evidence>
<evidence type="ECO:0000256" key="5">
    <source>
        <dbReference type="ARBA" id="ARBA00023015"/>
    </source>
</evidence>
<protein>
    <recommendedName>
        <fullName evidence="9">Transcriptional regulatory protein</fullName>
    </recommendedName>
</protein>
<dbReference type="OrthoDB" id="7187989at2"/>
<dbReference type="Proteomes" id="UP000031928">
    <property type="component" value="Chromosome"/>
</dbReference>
<dbReference type="InterPro" id="IPR001789">
    <property type="entry name" value="Sig_transdc_resp-reg_receiver"/>
</dbReference>
<evidence type="ECO:0000259" key="11">
    <source>
        <dbReference type="PROSITE" id="PS50110"/>
    </source>
</evidence>
<dbReference type="PANTHER" id="PTHR45526:SF1">
    <property type="entry name" value="TRANSCRIPTIONAL REGULATORY PROTEIN DCUR-RELATED"/>
    <property type="match status" value="1"/>
</dbReference>
<evidence type="ECO:0000256" key="2">
    <source>
        <dbReference type="ARBA" id="ARBA00022490"/>
    </source>
</evidence>
<sequence>MARTWSVLVVDDDFRVAGIHADIVAAAPGFRVQGSVRTIAEAREALATDRPDLMLVDVYLPDGDGIELVRGAGVDAFILSAADEADTVRRALHAGVLGYLVKPFPRQTLSERLDRYARFRHVLAGRRGLRQEKIDQALSILHGQTPGAVVVSRSATEQLLLDALGEGELSAAEAAGRAGVSRATAQRRLATMAGQGVVQVRLRYGTSGRPEHLYSKQA</sequence>
<dbReference type="HOGENOM" id="CLU_000445_39_1_11"/>
<accession>A0A0B6TTK6</accession>
<dbReference type="GO" id="GO:0003700">
    <property type="term" value="F:DNA-binding transcription factor activity"/>
    <property type="evidence" value="ECO:0007669"/>
    <property type="project" value="InterPro"/>
</dbReference>
<evidence type="ECO:0000313" key="13">
    <source>
        <dbReference type="Proteomes" id="UP000031928"/>
    </source>
</evidence>
<keyword evidence="5 9" id="KW-0805">Transcription regulation</keyword>
<dbReference type="Gene3D" id="3.40.50.2300">
    <property type="match status" value="1"/>
</dbReference>
<gene>
    <name evidence="12" type="ORF">B840_02340</name>
</gene>
<dbReference type="InterPro" id="IPR036390">
    <property type="entry name" value="WH_DNA-bd_sf"/>
</dbReference>
<dbReference type="SUPFAM" id="SSF46785">
    <property type="entry name" value="Winged helix' DNA-binding domain"/>
    <property type="match status" value="1"/>
</dbReference>
<feature type="modified residue" description="4-aspartylphosphate" evidence="10">
    <location>
        <position position="57"/>
    </location>
</feature>
<proteinExistence type="predicted"/>
<dbReference type="AlphaFoldDB" id="A0A0B6TTK6"/>
<dbReference type="InterPro" id="IPR024187">
    <property type="entry name" value="Sig_transdc_resp-reg_cit/mal"/>
</dbReference>
<dbReference type="Gene3D" id="1.10.10.10">
    <property type="entry name" value="Winged helix-like DNA-binding domain superfamily/Winged helix DNA-binding domain"/>
    <property type="match status" value="1"/>
</dbReference>
<organism evidence="12 13">
    <name type="scientific">Corynebacterium marinum DSM 44953</name>
    <dbReference type="NCBI Taxonomy" id="1224162"/>
    <lineage>
        <taxon>Bacteria</taxon>
        <taxon>Bacillati</taxon>
        <taxon>Actinomycetota</taxon>
        <taxon>Actinomycetes</taxon>
        <taxon>Mycobacteriales</taxon>
        <taxon>Corynebacteriaceae</taxon>
        <taxon>Corynebacterium</taxon>
    </lineage>
</organism>
<evidence type="ECO:0000256" key="4">
    <source>
        <dbReference type="ARBA" id="ARBA00023012"/>
    </source>
</evidence>
<dbReference type="Pfam" id="PF00072">
    <property type="entry name" value="Response_reg"/>
    <property type="match status" value="1"/>
</dbReference>
<dbReference type="GO" id="GO:0005737">
    <property type="term" value="C:cytoplasm"/>
    <property type="evidence" value="ECO:0007669"/>
    <property type="project" value="UniProtKB-SubCell"/>
</dbReference>
<dbReference type="GO" id="GO:0003677">
    <property type="term" value="F:DNA binding"/>
    <property type="evidence" value="ECO:0007669"/>
    <property type="project" value="UniProtKB-KW"/>
</dbReference>
<keyword evidence="7 9" id="KW-0010">Activator</keyword>
<evidence type="ECO:0000256" key="10">
    <source>
        <dbReference type="PROSITE-ProRule" id="PRU00169"/>
    </source>
</evidence>
<reference evidence="12 13" key="1">
    <citation type="submission" date="2014-05" db="EMBL/GenBank/DDBJ databases">
        <title>Complete genome sequence of Corynebacterium marinum DSM 44953.</title>
        <authorList>
            <person name="Schaffert L."/>
            <person name="Albersmeier A."/>
            <person name="Kalinowski J."/>
            <person name="Ruckert C."/>
        </authorList>
    </citation>
    <scope>NUCLEOTIDE SEQUENCE [LARGE SCALE GENOMIC DNA]</scope>
    <source>
        <strain evidence="12 13">DSM 44953</strain>
    </source>
</reference>
<evidence type="ECO:0000256" key="9">
    <source>
        <dbReference type="PIRNR" id="PIRNR006171"/>
    </source>
</evidence>
<dbReference type="InterPro" id="IPR051271">
    <property type="entry name" value="2C-system_Tx_regulators"/>
</dbReference>
<keyword evidence="8 9" id="KW-0804">Transcription</keyword>
<evidence type="ECO:0000313" key="12">
    <source>
        <dbReference type="EMBL" id="AJK68096.1"/>
    </source>
</evidence>
<comment type="subcellular location">
    <subcellularLocation>
        <location evidence="1 9">Cytoplasm</location>
    </subcellularLocation>
</comment>
<dbReference type="STRING" id="1224162.B840_02340"/>
<evidence type="ECO:0000256" key="7">
    <source>
        <dbReference type="ARBA" id="ARBA00023159"/>
    </source>
</evidence>
<keyword evidence="6 9" id="KW-0238">DNA-binding</keyword>
<keyword evidence="3 10" id="KW-0597">Phosphoprotein</keyword>
<dbReference type="GO" id="GO:0000156">
    <property type="term" value="F:phosphorelay response regulator activity"/>
    <property type="evidence" value="ECO:0007669"/>
    <property type="project" value="TreeGrafter"/>
</dbReference>
<dbReference type="PROSITE" id="PS50110">
    <property type="entry name" value="RESPONSE_REGULATORY"/>
    <property type="match status" value="1"/>
</dbReference>
<dbReference type="RefSeq" id="WP_042620790.1">
    <property type="nucleotide sequence ID" value="NZ_CP007790.1"/>
</dbReference>
<evidence type="ECO:0000256" key="6">
    <source>
        <dbReference type="ARBA" id="ARBA00023125"/>
    </source>
</evidence>
<keyword evidence="2 9" id="KW-0963">Cytoplasm</keyword>
<keyword evidence="4 9" id="KW-0902">Two-component regulatory system</keyword>
<dbReference type="InterPro" id="IPR036388">
    <property type="entry name" value="WH-like_DNA-bd_sf"/>
</dbReference>
<dbReference type="SUPFAM" id="SSF52172">
    <property type="entry name" value="CheY-like"/>
    <property type="match status" value="1"/>
</dbReference>
<dbReference type="PIRSF" id="PIRSF006171">
    <property type="entry name" value="RR_citrat_malat"/>
    <property type="match status" value="1"/>
</dbReference>
<dbReference type="KEGG" id="cmq:B840_02340"/>
<dbReference type="SMART" id="SM00448">
    <property type="entry name" value="REC"/>
    <property type="match status" value="1"/>
</dbReference>
<keyword evidence="13" id="KW-1185">Reference proteome</keyword>
<evidence type="ECO:0000256" key="3">
    <source>
        <dbReference type="ARBA" id="ARBA00022553"/>
    </source>
</evidence>
<dbReference type="EMBL" id="CP007790">
    <property type="protein sequence ID" value="AJK68096.1"/>
    <property type="molecule type" value="Genomic_DNA"/>
</dbReference>
<feature type="domain" description="Response regulatory" evidence="11">
    <location>
        <begin position="6"/>
        <end position="117"/>
    </location>
</feature>
<evidence type="ECO:0000256" key="8">
    <source>
        <dbReference type="ARBA" id="ARBA00023163"/>
    </source>
</evidence>
<dbReference type="InterPro" id="IPR011006">
    <property type="entry name" value="CheY-like_superfamily"/>
</dbReference>